<protein>
    <submittedName>
        <fullName evidence="1">Uncharacterized protein</fullName>
    </submittedName>
</protein>
<dbReference type="AlphaFoldDB" id="A0AA90U249"/>
<sequence>MKRVKLVVVLFMVVAMLASIPAAMGHENGGDGFTDVKPGSDPNPINLNSQGLVSIALGGYNGVDGTNLSTINLTTLQVHFDTNGSPEAFVPVLRYSFEDVVNASTPTVPGNVTPVSGADGYMDLVVKVEVQALVDAGLWKPDDGVLAMNLVYDLNSGEFVESPDDQVRIIDNTNMGQANANAVKKNKNK</sequence>
<proteinExistence type="predicted"/>
<gene>
    <name evidence="1" type="ORF">J2750_002286</name>
</gene>
<reference evidence="1 2" key="1">
    <citation type="submission" date="2023-07" db="EMBL/GenBank/DDBJ databases">
        <title>Genomic Encyclopedia of Type Strains, Phase IV (KMG-IV): sequencing the most valuable type-strain genomes for metagenomic binning, comparative biology and taxonomic classification.</title>
        <authorList>
            <person name="Goeker M."/>
        </authorList>
    </citation>
    <scope>NUCLEOTIDE SEQUENCE [LARGE SCALE GENOMIC DNA]</scope>
    <source>
        <strain evidence="1 2">DSM 17273</strain>
    </source>
</reference>
<comment type="caution">
    <text evidence="1">The sequence shown here is derived from an EMBL/GenBank/DDBJ whole genome shotgun (WGS) entry which is preliminary data.</text>
</comment>
<name>A0AA90U249_9EURY</name>
<keyword evidence="2" id="KW-1185">Reference proteome</keyword>
<dbReference type="Proteomes" id="UP001185015">
    <property type="component" value="Unassembled WGS sequence"/>
</dbReference>
<dbReference type="RefSeq" id="WP_309741197.1">
    <property type="nucleotide sequence ID" value="NZ_JAVDQI010000012.1"/>
</dbReference>
<organism evidence="1 2">
    <name type="scientific">Methanococcoides alaskense</name>
    <dbReference type="NCBI Taxonomy" id="325778"/>
    <lineage>
        <taxon>Archaea</taxon>
        <taxon>Methanobacteriati</taxon>
        <taxon>Methanobacteriota</taxon>
        <taxon>Stenosarchaea group</taxon>
        <taxon>Methanomicrobia</taxon>
        <taxon>Methanosarcinales</taxon>
        <taxon>Methanosarcinaceae</taxon>
        <taxon>Methanococcoides</taxon>
    </lineage>
</organism>
<dbReference type="EMBL" id="JAVDQI010000012">
    <property type="protein sequence ID" value="MDR6223809.1"/>
    <property type="molecule type" value="Genomic_DNA"/>
</dbReference>
<accession>A0AA90U249</accession>
<evidence type="ECO:0000313" key="2">
    <source>
        <dbReference type="Proteomes" id="UP001185015"/>
    </source>
</evidence>
<evidence type="ECO:0000313" key="1">
    <source>
        <dbReference type="EMBL" id="MDR6223809.1"/>
    </source>
</evidence>